<reference evidence="2" key="1">
    <citation type="submission" date="2017-12" db="EMBL/GenBank/DDBJ databases">
        <authorList>
            <person name="Diaz M."/>
        </authorList>
    </citation>
    <scope>NUCLEOTIDE SEQUENCE [LARGE SCALE GENOMIC DNA]</scope>
    <source>
        <strain evidence="2">FI11154</strain>
    </source>
</reference>
<name>A0A2P9HI03_9HYPH</name>
<evidence type="ECO:0000313" key="1">
    <source>
        <dbReference type="EMBL" id="SPL63734.1"/>
    </source>
</evidence>
<proteinExistence type="predicted"/>
<protein>
    <submittedName>
        <fullName evidence="1">Uncharacterized protein</fullName>
    </submittedName>
</protein>
<evidence type="ECO:0000313" key="2">
    <source>
        <dbReference type="Proteomes" id="UP000246073"/>
    </source>
</evidence>
<accession>A0A2P9HI03</accession>
<gene>
    <name evidence="1" type="ORF">OHAE_3666</name>
</gene>
<dbReference type="AlphaFoldDB" id="A0A2P9HI03"/>
<organism evidence="1 2">
    <name type="scientific">Ochrobactrum soli</name>
    <dbReference type="NCBI Taxonomy" id="2448455"/>
    <lineage>
        <taxon>Bacteria</taxon>
        <taxon>Pseudomonadati</taxon>
        <taxon>Pseudomonadota</taxon>
        <taxon>Alphaproteobacteria</taxon>
        <taxon>Hyphomicrobiales</taxon>
        <taxon>Brucellaceae</taxon>
        <taxon>Brucella/Ochrobactrum group</taxon>
        <taxon>Ochrobactrum</taxon>
    </lineage>
</organism>
<sequence length="66" mass="7345">MKRGLKLIHVSRRFEVKASVNERVSITFRSHSNGAAAERGDKSAFSYGVSVFCREGDAVLEEQNIC</sequence>
<dbReference type="Proteomes" id="UP000246073">
    <property type="component" value="Unassembled WGS sequence"/>
</dbReference>
<dbReference type="EMBL" id="OOFM01000004">
    <property type="protein sequence ID" value="SPL63734.1"/>
    <property type="molecule type" value="Genomic_DNA"/>
</dbReference>